<gene>
    <name evidence="2" type="ORF">MPOL1434_LOCUS10009</name>
    <name evidence="3" type="ORF">MPOL1434_LOCUS10010</name>
</gene>
<organism evidence="3">
    <name type="scientific">Minutocellus polymorphus</name>
    <dbReference type="NCBI Taxonomy" id="265543"/>
    <lineage>
        <taxon>Eukaryota</taxon>
        <taxon>Sar</taxon>
        <taxon>Stramenopiles</taxon>
        <taxon>Ochrophyta</taxon>
        <taxon>Bacillariophyta</taxon>
        <taxon>Mediophyceae</taxon>
        <taxon>Cymatosirophycidae</taxon>
        <taxon>Cymatosirales</taxon>
        <taxon>Cymatosiraceae</taxon>
        <taxon>Minutocellus</taxon>
    </lineage>
</organism>
<dbReference type="AlphaFoldDB" id="A0A6U0L4L8"/>
<evidence type="ECO:0000313" key="3">
    <source>
        <dbReference type="EMBL" id="CAD8378395.1"/>
    </source>
</evidence>
<sequence length="254" mass="28221">MIRVILRNVQVGLIIAATLLVILAFQRLSLYSVPVLVGNIVHPGQPSGDSADGAAASRSHKELVGHGHAHGQHRIFSTNVIEVGLFKFVVPFRWATTEEDVEEEAVRAAGESVIEKEAEDRNSQKKKAEQNGGPKRPWNGRVGRNRSRHEQPPDKGTDKSHLLGAAPPRVKSKHDNRKRAGNREDAINEDIALSLNQTNASKAIDPLLLLPLNETLVKIESNVTALPVRRLLQTDKRSTTWFVGWHLSRRKKIR</sequence>
<evidence type="ECO:0000313" key="2">
    <source>
        <dbReference type="EMBL" id="CAD8378393.1"/>
    </source>
</evidence>
<dbReference type="EMBL" id="HBEJ01017155">
    <property type="protein sequence ID" value="CAD8378393.1"/>
    <property type="molecule type" value="Transcribed_RNA"/>
</dbReference>
<protein>
    <submittedName>
        <fullName evidence="3">Uncharacterized protein</fullName>
    </submittedName>
</protein>
<feature type="compositionally biased region" description="Basic and acidic residues" evidence="1">
    <location>
        <begin position="113"/>
        <end position="129"/>
    </location>
</feature>
<proteinExistence type="predicted"/>
<feature type="region of interest" description="Disordered" evidence="1">
    <location>
        <begin position="47"/>
        <end position="69"/>
    </location>
</feature>
<feature type="compositionally biased region" description="Low complexity" evidence="1">
    <location>
        <begin position="47"/>
        <end position="57"/>
    </location>
</feature>
<name>A0A6U0L4L8_9STRA</name>
<evidence type="ECO:0000256" key="1">
    <source>
        <dbReference type="SAM" id="MobiDB-lite"/>
    </source>
</evidence>
<dbReference type="EMBL" id="HBEJ01017156">
    <property type="protein sequence ID" value="CAD8378395.1"/>
    <property type="molecule type" value="Transcribed_RNA"/>
</dbReference>
<accession>A0A6U0L4L8</accession>
<feature type="region of interest" description="Disordered" evidence="1">
    <location>
        <begin position="106"/>
        <end position="184"/>
    </location>
</feature>
<feature type="compositionally biased region" description="Basic residues" evidence="1">
    <location>
        <begin position="170"/>
        <end position="180"/>
    </location>
</feature>
<reference evidence="3" key="1">
    <citation type="submission" date="2021-01" db="EMBL/GenBank/DDBJ databases">
        <authorList>
            <person name="Corre E."/>
            <person name="Pelletier E."/>
            <person name="Niang G."/>
            <person name="Scheremetjew M."/>
            <person name="Finn R."/>
            <person name="Kale V."/>
            <person name="Holt S."/>
            <person name="Cochrane G."/>
            <person name="Meng A."/>
            <person name="Brown T."/>
            <person name="Cohen L."/>
        </authorList>
    </citation>
    <scope>NUCLEOTIDE SEQUENCE</scope>
    <source>
        <strain evidence="3">CCMP3303</strain>
    </source>
</reference>
<feature type="compositionally biased region" description="Basic and acidic residues" evidence="1">
    <location>
        <begin position="148"/>
        <end position="161"/>
    </location>
</feature>